<accession>A0AA87MR73</accession>
<gene>
    <name evidence="1" type="ORF">LEP1GSC125_2916</name>
</gene>
<organism evidence="1 2">
    <name type="scientific">Leptospira mayottensis 200901122</name>
    <dbReference type="NCBI Taxonomy" id="1193010"/>
    <lineage>
        <taxon>Bacteria</taxon>
        <taxon>Pseudomonadati</taxon>
        <taxon>Spirochaetota</taxon>
        <taxon>Spirochaetia</taxon>
        <taxon>Leptospirales</taxon>
        <taxon>Leptospiraceae</taxon>
        <taxon>Leptospira</taxon>
    </lineage>
</organism>
<sequence>MKVEATAQRQPERNRDLLLNSKSYGHFFPVKVLKVWRIQVNLYQHSEKTFK</sequence>
<protein>
    <submittedName>
        <fullName evidence="1">Uncharacterized protein</fullName>
    </submittedName>
</protein>
<comment type="caution">
    <text evidence="1">The sequence shown here is derived from an EMBL/GenBank/DDBJ whole genome shotgun (WGS) entry which is preliminary data.</text>
</comment>
<name>A0AA87MR73_9LEPT</name>
<dbReference type="AlphaFoldDB" id="A0AA87MR73"/>
<proteinExistence type="predicted"/>
<dbReference type="Proteomes" id="UP000001343">
    <property type="component" value="Unassembled WGS sequence"/>
</dbReference>
<evidence type="ECO:0000313" key="2">
    <source>
        <dbReference type="Proteomes" id="UP000001343"/>
    </source>
</evidence>
<reference evidence="1 2" key="1">
    <citation type="journal article" date="2014" name="Int. J. Syst. Evol. Microbiol.">
        <title>Leptospira mayottensis sp. nov., a pathogenic species of the genus Leptospira isolated from humans.</title>
        <authorList>
            <person name="Bourhy P."/>
            <person name="Collet L."/>
            <person name="Brisse S."/>
            <person name="Picardeau M."/>
        </authorList>
    </citation>
    <scope>NUCLEOTIDE SEQUENCE [LARGE SCALE GENOMIC DNA]</scope>
    <source>
        <strain evidence="1 2">200901122</strain>
    </source>
</reference>
<dbReference type="EMBL" id="AKWM02000038">
    <property type="protein sequence ID" value="EKS00330.1"/>
    <property type="molecule type" value="Genomic_DNA"/>
</dbReference>
<evidence type="ECO:0000313" key="1">
    <source>
        <dbReference type="EMBL" id="EKS00330.1"/>
    </source>
</evidence>